<keyword evidence="6 8" id="KW-1133">Transmembrane helix</keyword>
<dbReference type="Pfam" id="PF01925">
    <property type="entry name" value="TauE"/>
    <property type="match status" value="1"/>
</dbReference>
<evidence type="ECO:0000313" key="9">
    <source>
        <dbReference type="EMBL" id="QDT09827.1"/>
    </source>
</evidence>
<evidence type="ECO:0000256" key="5">
    <source>
        <dbReference type="ARBA" id="ARBA00022692"/>
    </source>
</evidence>
<dbReference type="GO" id="GO:0005886">
    <property type="term" value="C:plasma membrane"/>
    <property type="evidence" value="ECO:0007669"/>
    <property type="project" value="UniProtKB-SubCell"/>
</dbReference>
<feature type="transmembrane region" description="Helical" evidence="8">
    <location>
        <begin position="100"/>
        <end position="118"/>
    </location>
</feature>
<name>A0A517NRQ6_9BACT</name>
<comment type="similarity">
    <text evidence="2 8">Belongs to the 4-toluene sulfonate uptake permease (TSUP) (TC 2.A.102) family.</text>
</comment>
<keyword evidence="4 8" id="KW-1003">Cell membrane</keyword>
<dbReference type="RefSeq" id="WP_145417404.1">
    <property type="nucleotide sequence ID" value="NZ_CP036526.1"/>
</dbReference>
<proteinExistence type="inferred from homology"/>
<dbReference type="PANTHER" id="PTHR30269">
    <property type="entry name" value="TRANSMEMBRANE PROTEIN YFCA"/>
    <property type="match status" value="1"/>
</dbReference>
<dbReference type="PANTHER" id="PTHR30269:SF37">
    <property type="entry name" value="MEMBRANE TRANSPORTER PROTEIN"/>
    <property type="match status" value="1"/>
</dbReference>
<keyword evidence="10" id="KW-1185">Reference proteome</keyword>
<evidence type="ECO:0000256" key="3">
    <source>
        <dbReference type="ARBA" id="ARBA00022448"/>
    </source>
</evidence>
<dbReference type="Proteomes" id="UP000319817">
    <property type="component" value="Chromosome"/>
</dbReference>
<protein>
    <recommendedName>
        <fullName evidence="8">Probable membrane transporter protein</fullName>
    </recommendedName>
</protein>
<dbReference type="InterPro" id="IPR002781">
    <property type="entry name" value="TM_pro_TauE-like"/>
</dbReference>
<feature type="transmembrane region" description="Helical" evidence="8">
    <location>
        <begin position="173"/>
        <end position="195"/>
    </location>
</feature>
<evidence type="ECO:0000256" key="4">
    <source>
        <dbReference type="ARBA" id="ARBA00022475"/>
    </source>
</evidence>
<feature type="transmembrane region" description="Helical" evidence="8">
    <location>
        <begin position="12"/>
        <end position="40"/>
    </location>
</feature>
<evidence type="ECO:0000256" key="6">
    <source>
        <dbReference type="ARBA" id="ARBA00022989"/>
    </source>
</evidence>
<evidence type="ECO:0000256" key="2">
    <source>
        <dbReference type="ARBA" id="ARBA00009142"/>
    </source>
</evidence>
<keyword evidence="5 8" id="KW-0812">Transmembrane</keyword>
<feature type="transmembrane region" description="Helical" evidence="8">
    <location>
        <begin position="130"/>
        <end position="153"/>
    </location>
</feature>
<reference evidence="9 10" key="1">
    <citation type="submission" date="2019-02" db="EMBL/GenBank/DDBJ databases">
        <title>Deep-cultivation of Planctomycetes and their phenomic and genomic characterization uncovers novel biology.</title>
        <authorList>
            <person name="Wiegand S."/>
            <person name="Jogler M."/>
            <person name="Boedeker C."/>
            <person name="Pinto D."/>
            <person name="Vollmers J."/>
            <person name="Rivas-Marin E."/>
            <person name="Kohn T."/>
            <person name="Peeters S.H."/>
            <person name="Heuer A."/>
            <person name="Rast P."/>
            <person name="Oberbeckmann S."/>
            <person name="Bunk B."/>
            <person name="Jeske O."/>
            <person name="Meyerdierks A."/>
            <person name="Storesund J.E."/>
            <person name="Kallscheuer N."/>
            <person name="Luecker S."/>
            <person name="Lage O.M."/>
            <person name="Pohl T."/>
            <person name="Merkel B.J."/>
            <person name="Hornburger P."/>
            <person name="Mueller R.-W."/>
            <person name="Bruemmer F."/>
            <person name="Labrenz M."/>
            <person name="Spormann A.M."/>
            <person name="Op den Camp H."/>
            <person name="Overmann J."/>
            <person name="Amann R."/>
            <person name="Jetten M.S.M."/>
            <person name="Mascher T."/>
            <person name="Medema M.H."/>
            <person name="Devos D.P."/>
            <person name="Kaster A.-K."/>
            <person name="Ovreas L."/>
            <person name="Rohde M."/>
            <person name="Galperin M.Y."/>
            <person name="Jogler C."/>
        </authorList>
    </citation>
    <scope>NUCLEOTIDE SEQUENCE [LARGE SCALE GENOMIC DNA]</scope>
    <source>
        <strain evidence="9 10">K23_9</strain>
    </source>
</reference>
<organism evidence="9 10">
    <name type="scientific">Stieleria marina</name>
    <dbReference type="NCBI Taxonomy" id="1930275"/>
    <lineage>
        <taxon>Bacteria</taxon>
        <taxon>Pseudomonadati</taxon>
        <taxon>Planctomycetota</taxon>
        <taxon>Planctomycetia</taxon>
        <taxon>Pirellulales</taxon>
        <taxon>Pirellulaceae</taxon>
        <taxon>Stieleria</taxon>
    </lineage>
</organism>
<gene>
    <name evidence="9" type="ORF">K239x_17780</name>
</gene>
<comment type="subcellular location">
    <subcellularLocation>
        <location evidence="1 8">Cell membrane</location>
        <topology evidence="1 8">Multi-pass membrane protein</topology>
    </subcellularLocation>
</comment>
<feature type="transmembrane region" description="Helical" evidence="8">
    <location>
        <begin position="46"/>
        <end position="66"/>
    </location>
</feature>
<feature type="transmembrane region" description="Helical" evidence="8">
    <location>
        <begin position="75"/>
        <end position="94"/>
    </location>
</feature>
<keyword evidence="7 8" id="KW-0472">Membrane</keyword>
<accession>A0A517NRQ6</accession>
<feature type="transmembrane region" description="Helical" evidence="8">
    <location>
        <begin position="202"/>
        <end position="223"/>
    </location>
</feature>
<keyword evidence="3" id="KW-0813">Transport</keyword>
<feature type="transmembrane region" description="Helical" evidence="8">
    <location>
        <begin position="229"/>
        <end position="246"/>
    </location>
</feature>
<evidence type="ECO:0000256" key="8">
    <source>
        <dbReference type="RuleBase" id="RU363041"/>
    </source>
</evidence>
<dbReference type="AlphaFoldDB" id="A0A517NRQ6"/>
<dbReference type="OrthoDB" id="291833at2"/>
<dbReference type="EMBL" id="CP036526">
    <property type="protein sequence ID" value="QDT09827.1"/>
    <property type="molecule type" value="Genomic_DNA"/>
</dbReference>
<evidence type="ECO:0000256" key="1">
    <source>
        <dbReference type="ARBA" id="ARBA00004651"/>
    </source>
</evidence>
<evidence type="ECO:0000256" key="7">
    <source>
        <dbReference type="ARBA" id="ARBA00023136"/>
    </source>
</evidence>
<sequence>MTPELVIELAAIAAIVLVAGVAHSIIGFGFGIIALAFLPMVIDVRMAHIMLSLTSLPMLLMAAWAYRKGIDWPSLVPALMGAALLMPIGLMAFSWMSMDWLVRGTGLAILATTLNGLRKKKTVHKPSAHASQLASFFAGALSGFLGGAVSIAGPPVATFALNQGWNADRFKSFVTQCILVICIYKVSGLALGGLIQTSDMTTAIWATPFTLVGIQLGAWVSKFIDPDRFKAIVAVVLLAVACLFLLRGSPAKETKQSSSDANVSVSPGLTALPAAFAPIAIVDSAHIGL</sequence>
<evidence type="ECO:0000313" key="10">
    <source>
        <dbReference type="Proteomes" id="UP000319817"/>
    </source>
</evidence>
<dbReference type="InterPro" id="IPR052017">
    <property type="entry name" value="TSUP"/>
</dbReference>